<evidence type="ECO:0000313" key="5">
    <source>
        <dbReference type="Proteomes" id="UP000321947"/>
    </source>
</evidence>
<dbReference type="EMBL" id="SSTD01018828">
    <property type="protein sequence ID" value="TYJ97510.1"/>
    <property type="molecule type" value="Genomic_DNA"/>
</dbReference>
<reference evidence="4 5" key="1">
    <citation type="submission" date="2019-08" db="EMBL/GenBank/DDBJ databases">
        <title>Draft genome sequences of two oriental melons (Cucumis melo L. var makuwa).</title>
        <authorList>
            <person name="Kwon S.-Y."/>
        </authorList>
    </citation>
    <scope>NUCLEOTIDE SEQUENCE [LARGE SCALE GENOMIC DNA]</scope>
    <source>
        <strain evidence="5">cv. Chang Bougi</strain>
        <strain evidence="4">cv. SW 3</strain>
        <tissue evidence="2">Leaf</tissue>
    </source>
</reference>
<dbReference type="InterPro" id="IPR054722">
    <property type="entry name" value="PolX-like_BBD"/>
</dbReference>
<evidence type="ECO:0000313" key="3">
    <source>
        <dbReference type="EMBL" id="TYJ97510.1"/>
    </source>
</evidence>
<accession>A0A5A7T740</accession>
<dbReference type="Proteomes" id="UP000321393">
    <property type="component" value="Unassembled WGS sequence"/>
</dbReference>
<evidence type="ECO:0000313" key="4">
    <source>
        <dbReference type="Proteomes" id="UP000321393"/>
    </source>
</evidence>
<sequence length="144" mass="16529">MLFFLMLKKVTTTCTTEKPKVTKLAHKIISEGSWLNTGASRHVFHDLSLFRKYNEVNDKNILMGDHRTTKVADIGEVELKFTSDKTLVLKEVLYTPEIRKNLVSGYLLNKGYATDDIFKLNLEINKISSSAYMLSSFNVWHARL</sequence>
<name>A0A5A7T740_CUCMM</name>
<dbReference type="OrthoDB" id="413361at2759"/>
<dbReference type="Pfam" id="PF22936">
    <property type="entry name" value="Pol_BBD"/>
    <property type="match status" value="1"/>
</dbReference>
<dbReference type="AlphaFoldDB" id="A0A5A7T740"/>
<dbReference type="Proteomes" id="UP000321947">
    <property type="component" value="Unassembled WGS sequence"/>
</dbReference>
<organism evidence="2 4">
    <name type="scientific">Cucumis melo var. makuwa</name>
    <name type="common">Oriental melon</name>
    <dbReference type="NCBI Taxonomy" id="1194695"/>
    <lineage>
        <taxon>Eukaryota</taxon>
        <taxon>Viridiplantae</taxon>
        <taxon>Streptophyta</taxon>
        <taxon>Embryophyta</taxon>
        <taxon>Tracheophyta</taxon>
        <taxon>Spermatophyta</taxon>
        <taxon>Magnoliopsida</taxon>
        <taxon>eudicotyledons</taxon>
        <taxon>Gunneridae</taxon>
        <taxon>Pentapetalae</taxon>
        <taxon>rosids</taxon>
        <taxon>fabids</taxon>
        <taxon>Cucurbitales</taxon>
        <taxon>Cucurbitaceae</taxon>
        <taxon>Benincaseae</taxon>
        <taxon>Cucumis</taxon>
    </lineage>
</organism>
<proteinExistence type="predicted"/>
<dbReference type="EMBL" id="SSTE01018943">
    <property type="protein sequence ID" value="KAA0037401.1"/>
    <property type="molecule type" value="Genomic_DNA"/>
</dbReference>
<evidence type="ECO:0000259" key="1">
    <source>
        <dbReference type="Pfam" id="PF22936"/>
    </source>
</evidence>
<comment type="caution">
    <text evidence="2">The sequence shown here is derived from an EMBL/GenBank/DDBJ whole genome shotgun (WGS) entry which is preliminary data.</text>
</comment>
<dbReference type="PANTHER" id="PTHR47592">
    <property type="entry name" value="PBF68 PROTEIN"/>
    <property type="match status" value="1"/>
</dbReference>
<feature type="domain" description="Retrovirus-related Pol polyprotein from transposon TNT 1-94-like beta-barrel" evidence="1">
    <location>
        <begin position="34"/>
        <end position="109"/>
    </location>
</feature>
<evidence type="ECO:0000313" key="2">
    <source>
        <dbReference type="EMBL" id="KAA0037401.1"/>
    </source>
</evidence>
<dbReference type="PANTHER" id="PTHR47592:SF27">
    <property type="entry name" value="OS08G0421700 PROTEIN"/>
    <property type="match status" value="1"/>
</dbReference>
<gene>
    <name evidence="3" type="ORF">E5676_scaffold85G00190</name>
    <name evidence="2" type="ORF">E6C27_scaffold278G001100</name>
</gene>
<protein>
    <submittedName>
        <fullName evidence="2 3">Polyprotein</fullName>
    </submittedName>
</protein>